<keyword evidence="11 13" id="KW-1133">Transmembrane helix</keyword>
<keyword evidence="5" id="KW-0808">Transferase</keyword>
<evidence type="ECO:0000256" key="6">
    <source>
        <dbReference type="ARBA" id="ARBA00022692"/>
    </source>
</evidence>
<comment type="subcellular location">
    <subcellularLocation>
        <location evidence="2">Membrane</location>
        <topology evidence="2">Multi-pass membrane protein</topology>
    </subcellularLocation>
</comment>
<dbReference type="PANTHER" id="PTHR13145">
    <property type="entry name" value="SSM4 PROTEIN"/>
    <property type="match status" value="1"/>
</dbReference>
<dbReference type="EMBL" id="KZ303520">
    <property type="protein sequence ID" value="PIA14218.1"/>
    <property type="molecule type" value="Genomic_DNA"/>
</dbReference>
<accession>A0A2G5B5C4</accession>
<comment type="pathway">
    <text evidence="3">Protein modification; protein ubiquitination.</text>
</comment>
<dbReference type="GO" id="GO:0005789">
    <property type="term" value="C:endoplasmic reticulum membrane"/>
    <property type="evidence" value="ECO:0007669"/>
    <property type="project" value="TreeGrafter"/>
</dbReference>
<evidence type="ECO:0000259" key="14">
    <source>
        <dbReference type="PROSITE" id="PS51292"/>
    </source>
</evidence>
<evidence type="ECO:0000256" key="12">
    <source>
        <dbReference type="ARBA" id="ARBA00023136"/>
    </source>
</evidence>
<organism evidence="15 16">
    <name type="scientific">Coemansia reversa (strain ATCC 12441 / NRRL 1564)</name>
    <dbReference type="NCBI Taxonomy" id="763665"/>
    <lineage>
        <taxon>Eukaryota</taxon>
        <taxon>Fungi</taxon>
        <taxon>Fungi incertae sedis</taxon>
        <taxon>Zoopagomycota</taxon>
        <taxon>Kickxellomycotina</taxon>
        <taxon>Kickxellomycetes</taxon>
        <taxon>Kickxellales</taxon>
        <taxon>Kickxellaceae</taxon>
        <taxon>Coemansia</taxon>
    </lineage>
</organism>
<evidence type="ECO:0000256" key="1">
    <source>
        <dbReference type="ARBA" id="ARBA00000900"/>
    </source>
</evidence>
<feature type="transmembrane region" description="Helical" evidence="13">
    <location>
        <begin position="348"/>
        <end position="368"/>
    </location>
</feature>
<evidence type="ECO:0000256" key="9">
    <source>
        <dbReference type="ARBA" id="ARBA00022786"/>
    </source>
</evidence>
<evidence type="ECO:0000313" key="15">
    <source>
        <dbReference type="EMBL" id="PIA14218.1"/>
    </source>
</evidence>
<dbReference type="GO" id="GO:0061630">
    <property type="term" value="F:ubiquitin protein ligase activity"/>
    <property type="evidence" value="ECO:0007669"/>
    <property type="project" value="UniProtKB-EC"/>
</dbReference>
<dbReference type="InterPro" id="IPR011016">
    <property type="entry name" value="Znf_RING-CH"/>
</dbReference>
<evidence type="ECO:0000256" key="2">
    <source>
        <dbReference type="ARBA" id="ARBA00004141"/>
    </source>
</evidence>
<evidence type="ECO:0000256" key="3">
    <source>
        <dbReference type="ARBA" id="ARBA00004906"/>
    </source>
</evidence>
<dbReference type="STRING" id="763665.A0A2G5B5C4"/>
<dbReference type="OrthoDB" id="264354at2759"/>
<evidence type="ECO:0000256" key="4">
    <source>
        <dbReference type="ARBA" id="ARBA00012483"/>
    </source>
</evidence>
<protein>
    <recommendedName>
        <fullName evidence="4">RING-type E3 ubiquitin transferase</fullName>
        <ecNumber evidence="4">2.3.2.27</ecNumber>
    </recommendedName>
</protein>
<dbReference type="AlphaFoldDB" id="A0A2G5B5C4"/>
<keyword evidence="6 13" id="KW-0812">Transmembrane</keyword>
<reference evidence="15 16" key="1">
    <citation type="journal article" date="2015" name="Genome Biol. Evol.">
        <title>Phylogenomic analyses indicate that early fungi evolved digesting cell walls of algal ancestors of land plants.</title>
        <authorList>
            <person name="Chang Y."/>
            <person name="Wang S."/>
            <person name="Sekimoto S."/>
            <person name="Aerts A.L."/>
            <person name="Choi C."/>
            <person name="Clum A."/>
            <person name="LaButti K.M."/>
            <person name="Lindquist E.A."/>
            <person name="Yee Ngan C."/>
            <person name="Ohm R.A."/>
            <person name="Salamov A.A."/>
            <person name="Grigoriev I.V."/>
            <person name="Spatafora J.W."/>
            <person name="Berbee M.L."/>
        </authorList>
    </citation>
    <scope>NUCLEOTIDE SEQUENCE [LARGE SCALE GENOMIC DNA]</scope>
    <source>
        <strain evidence="15 16">NRRL 1564</strain>
    </source>
</reference>
<evidence type="ECO:0000256" key="10">
    <source>
        <dbReference type="ARBA" id="ARBA00022833"/>
    </source>
</evidence>
<name>A0A2G5B5C4_COERN</name>
<proteinExistence type="predicted"/>
<comment type="catalytic activity">
    <reaction evidence="1">
        <text>S-ubiquitinyl-[E2 ubiquitin-conjugating enzyme]-L-cysteine + [acceptor protein]-L-lysine = [E2 ubiquitin-conjugating enzyme]-L-cysteine + N(6)-ubiquitinyl-[acceptor protein]-L-lysine.</text>
        <dbReference type="EC" id="2.3.2.27"/>
    </reaction>
</comment>
<keyword evidence="12 13" id="KW-0472">Membrane</keyword>
<dbReference type="PANTHER" id="PTHR13145:SF0">
    <property type="entry name" value="E3 UBIQUITIN-PROTEIN LIGASE MARCHF6"/>
    <property type="match status" value="1"/>
</dbReference>
<evidence type="ECO:0000256" key="11">
    <source>
        <dbReference type="ARBA" id="ARBA00022989"/>
    </source>
</evidence>
<keyword evidence="7" id="KW-0479">Metal-binding</keyword>
<gene>
    <name evidence="15" type="ORF">COEREDRAFT_88887</name>
</gene>
<keyword evidence="10" id="KW-0862">Zinc</keyword>
<evidence type="ECO:0000256" key="8">
    <source>
        <dbReference type="ARBA" id="ARBA00022771"/>
    </source>
</evidence>
<keyword evidence="9" id="KW-0833">Ubl conjugation pathway</keyword>
<dbReference type="SMART" id="SM00744">
    <property type="entry name" value="RINGv"/>
    <property type="match status" value="1"/>
</dbReference>
<evidence type="ECO:0000256" key="5">
    <source>
        <dbReference type="ARBA" id="ARBA00022679"/>
    </source>
</evidence>
<feature type="domain" description="RING-CH-type" evidence="14">
    <location>
        <begin position="3"/>
        <end position="64"/>
    </location>
</feature>
<dbReference type="GO" id="GO:0036503">
    <property type="term" value="P:ERAD pathway"/>
    <property type="evidence" value="ECO:0007669"/>
    <property type="project" value="TreeGrafter"/>
</dbReference>
<evidence type="ECO:0000313" key="16">
    <source>
        <dbReference type="Proteomes" id="UP000242474"/>
    </source>
</evidence>
<evidence type="ECO:0000256" key="13">
    <source>
        <dbReference type="SAM" id="Phobius"/>
    </source>
</evidence>
<dbReference type="SUPFAM" id="SSF57850">
    <property type="entry name" value="RING/U-box"/>
    <property type="match status" value="1"/>
</dbReference>
<dbReference type="CDD" id="cd16702">
    <property type="entry name" value="RING_CH-C4HC3_MARCH6"/>
    <property type="match status" value="1"/>
</dbReference>
<dbReference type="GO" id="GO:0008270">
    <property type="term" value="F:zinc ion binding"/>
    <property type="evidence" value="ECO:0007669"/>
    <property type="project" value="UniProtKB-KW"/>
</dbReference>
<dbReference type="Proteomes" id="UP000242474">
    <property type="component" value="Unassembled WGS sequence"/>
</dbReference>
<dbReference type="Pfam" id="PF12906">
    <property type="entry name" value="RINGv"/>
    <property type="match status" value="1"/>
</dbReference>
<evidence type="ECO:0000256" key="7">
    <source>
        <dbReference type="ARBA" id="ARBA00022723"/>
    </source>
</evidence>
<keyword evidence="16" id="KW-1185">Reference proteome</keyword>
<dbReference type="EC" id="2.3.2.27" evidence="4"/>
<sequence>MDVEDTANEKCRFCHEGATEGFPLFYPCKCAGSIKYIHKQCLDEWLRHSKKLYCNICKEKYAYRTVYASTMPKTMPIIVTLQQMYTVIYNPLHGFMITAFVVLMWTMVFPYILYWTLRALMATNEFIFWTETNKTQSAVGQRFIASATWKEWYRSDLGSTTNDVVSFTGIHNGTNMPLKIMYTLVTLVLKPALWLMTKLTFNLLSNSIKDSIVEIVFEFVVKATEGYPLLLIGLLSKPVMLKAYRFISKECFADTNREQNNEVAAANGFANRDQMVPLEMGNNLIEDNRPHNEANNPHIQPMQANINVADERVEAVRDEQQPEPVIAINIDWIDNLGVFGIDRSTIKFYLFALFNAQITIALLVWMPFTFGNLFIALESISIIDRLAFIYSTIWKSIADSNEVTMLDYTKIRDI</sequence>
<dbReference type="InterPro" id="IPR013083">
    <property type="entry name" value="Znf_RING/FYVE/PHD"/>
</dbReference>
<dbReference type="PROSITE" id="PS51292">
    <property type="entry name" value="ZF_RING_CH"/>
    <property type="match status" value="1"/>
</dbReference>
<keyword evidence="8" id="KW-0863">Zinc-finger</keyword>
<dbReference type="Gene3D" id="3.30.40.10">
    <property type="entry name" value="Zinc/RING finger domain, C3HC4 (zinc finger)"/>
    <property type="match status" value="1"/>
</dbReference>
<feature type="transmembrane region" description="Helical" evidence="13">
    <location>
        <begin position="92"/>
        <end position="114"/>
    </location>
</feature>